<comment type="caution">
    <text evidence="1">The sequence shown here is derived from an EMBL/GenBank/DDBJ whole genome shotgun (WGS) entry which is preliminary data.</text>
</comment>
<evidence type="ECO:0000313" key="1">
    <source>
        <dbReference type="EMBL" id="KPY11230.1"/>
    </source>
</evidence>
<reference evidence="1 2" key="1">
    <citation type="submission" date="2015-09" db="EMBL/GenBank/DDBJ databases">
        <title>Genome announcement of multiple Pseudomonas syringae strains.</title>
        <authorList>
            <person name="Thakur S."/>
            <person name="Wang P.W."/>
            <person name="Gong Y."/>
            <person name="Weir B.S."/>
            <person name="Guttman D.S."/>
        </authorList>
    </citation>
    <scope>NUCLEOTIDE SEQUENCE [LARGE SCALE GENOMIC DNA]</scope>
    <source>
        <strain evidence="1 2">ICMP2740</strain>
    </source>
</reference>
<sequence>MSDDDLIYLYEPPLSDKEAILIGRIIALWGALESIVFEQTLDTFKVRGERELPKQMNNLNFSNVLGLWKTHVADVAEGGRAEVFKQLYAKINHQLDSRNAMIHGMWTWTVDDPGKISTMRVSKKQLITMDFPAGSLADIHKQLAVINFKIRYPGGLEDYARERGEEGFSISRKAMSMLAGNPNANDWLTLHPVLGDESE</sequence>
<gene>
    <name evidence="1" type="ORF">ALO55_01369</name>
</gene>
<dbReference type="RefSeq" id="WP_041924669.1">
    <property type="nucleotide sequence ID" value="NZ_CP166925.2"/>
</dbReference>
<dbReference type="Proteomes" id="UP000050396">
    <property type="component" value="Unassembled WGS sequence"/>
</dbReference>
<accession>A0ABD4B9A7</accession>
<dbReference type="EMBL" id="LJQZ01000252">
    <property type="protein sequence ID" value="KPY11230.1"/>
    <property type="molecule type" value="Genomic_DNA"/>
</dbReference>
<name>A0ABD4B9A7_PSESH</name>
<organism evidence="1 2">
    <name type="scientific">Pseudomonas savastanoi pv. phaseolicola</name>
    <name type="common">Pseudomonas syringae pv. phaseolicola</name>
    <dbReference type="NCBI Taxonomy" id="319"/>
    <lineage>
        <taxon>Bacteria</taxon>
        <taxon>Pseudomonadati</taxon>
        <taxon>Pseudomonadota</taxon>
        <taxon>Gammaproteobacteria</taxon>
        <taxon>Pseudomonadales</taxon>
        <taxon>Pseudomonadaceae</taxon>
        <taxon>Pseudomonas</taxon>
    </lineage>
</organism>
<evidence type="ECO:0000313" key="2">
    <source>
        <dbReference type="Proteomes" id="UP000050396"/>
    </source>
</evidence>
<dbReference type="AlphaFoldDB" id="A0ABD4B9A7"/>
<proteinExistence type="predicted"/>
<protein>
    <submittedName>
        <fullName evidence="1">Uncharacterized protein</fullName>
    </submittedName>
</protein>